<dbReference type="InterPro" id="IPR028081">
    <property type="entry name" value="Leu-bd"/>
</dbReference>
<dbReference type="KEGG" id="hlt:I7X12_19485"/>
<evidence type="ECO:0000256" key="2">
    <source>
        <dbReference type="SAM" id="MobiDB-lite"/>
    </source>
</evidence>
<dbReference type="SUPFAM" id="SSF53822">
    <property type="entry name" value="Periplasmic binding protein-like I"/>
    <property type="match status" value="1"/>
</dbReference>
<evidence type="ECO:0000313" key="5">
    <source>
        <dbReference type="Proteomes" id="UP000595001"/>
    </source>
</evidence>
<gene>
    <name evidence="4" type="ORF">I7X12_19485</name>
</gene>
<evidence type="ECO:0000259" key="3">
    <source>
        <dbReference type="Pfam" id="PF13458"/>
    </source>
</evidence>
<organism evidence="4 5">
    <name type="scientific">Halosimplex litoreum</name>
    <dbReference type="NCBI Taxonomy" id="1198301"/>
    <lineage>
        <taxon>Archaea</taxon>
        <taxon>Methanobacteriati</taxon>
        <taxon>Methanobacteriota</taxon>
        <taxon>Stenosarchaea group</taxon>
        <taxon>Halobacteria</taxon>
        <taxon>Halobacteriales</taxon>
        <taxon>Haloarculaceae</taxon>
        <taxon>Halosimplex</taxon>
    </lineage>
</organism>
<feature type="compositionally biased region" description="Gly residues" evidence="2">
    <location>
        <begin position="35"/>
        <end position="56"/>
    </location>
</feature>
<feature type="domain" description="Leucine-binding protein" evidence="3">
    <location>
        <begin position="79"/>
        <end position="447"/>
    </location>
</feature>
<dbReference type="OrthoDB" id="199022at2157"/>
<dbReference type="Gene3D" id="3.40.50.2300">
    <property type="match status" value="2"/>
</dbReference>
<dbReference type="Proteomes" id="UP000595001">
    <property type="component" value="Chromosome"/>
</dbReference>
<evidence type="ECO:0000313" key="4">
    <source>
        <dbReference type="EMBL" id="QPV62872.1"/>
    </source>
</evidence>
<keyword evidence="1" id="KW-0732">Signal</keyword>
<dbReference type="InterPro" id="IPR006311">
    <property type="entry name" value="TAT_signal"/>
</dbReference>
<feature type="region of interest" description="Disordered" evidence="2">
    <location>
        <begin position="24"/>
        <end position="74"/>
    </location>
</feature>
<evidence type="ECO:0000256" key="1">
    <source>
        <dbReference type="ARBA" id="ARBA00022729"/>
    </source>
</evidence>
<feature type="region of interest" description="Disordered" evidence="2">
    <location>
        <begin position="472"/>
        <end position="491"/>
    </location>
</feature>
<protein>
    <submittedName>
        <fullName evidence="4">ABC transporter substrate-binding protein</fullName>
    </submittedName>
</protein>
<dbReference type="GeneID" id="60590724"/>
<feature type="compositionally biased region" description="Polar residues" evidence="2">
    <location>
        <begin position="65"/>
        <end position="74"/>
    </location>
</feature>
<dbReference type="PROSITE" id="PS51257">
    <property type="entry name" value="PROKAR_LIPOPROTEIN"/>
    <property type="match status" value="1"/>
</dbReference>
<sequence>MREHLTRRRALKSLGVAGVAALAGCSEGDGTPTDGAGGDGDTGGDGDGGNGSGDGGDTAADDSDMNGTATGTASSVSGEVTIGVLQPMSGNLAYYGQQGLWGFLSGLAYKAGADPAGMVGTGETTVTVGDVDYRLLVRDTEFAADPAQSAATSLVRDDGVDMLFGCSSSSAAERVVGQVVTQAQVPFVAGPAASAAITASGDYCSDLVFRASENTAMDARSGGRYVANETDVSRVFLFGADYSFGRAVVNNYESVLQDNGVEIVGKRFVEQGYAEWDGLLDNAESAGAEGIVGGFTVTTLPNLFSSFLSGDYSYRAFGGFATQITNQVVGNTMESVLGSPLTAEKIEGSQLGPFTTRYHWNQYDNEINDAFVDSYTNTYEVVPDLFTSGTFTAASAIHQAVQASGSTEGADIAGALKGMTVADTPKGEDGYTFQEYNNQARSEMTVASPVPTSDEYADTWGASIMPGEPQARISGENATIPADSSDMNCSL</sequence>
<dbReference type="Pfam" id="PF13458">
    <property type="entry name" value="Peripla_BP_6"/>
    <property type="match status" value="1"/>
</dbReference>
<dbReference type="InterPro" id="IPR028082">
    <property type="entry name" value="Peripla_BP_I"/>
</dbReference>
<dbReference type="PANTHER" id="PTHR30483">
    <property type="entry name" value="LEUCINE-SPECIFIC-BINDING PROTEIN"/>
    <property type="match status" value="1"/>
</dbReference>
<dbReference type="EMBL" id="CP065856">
    <property type="protein sequence ID" value="QPV62872.1"/>
    <property type="molecule type" value="Genomic_DNA"/>
</dbReference>
<accession>A0A7T3FYE0</accession>
<dbReference type="RefSeq" id="WP_198061670.1">
    <property type="nucleotide sequence ID" value="NZ_CP065856.1"/>
</dbReference>
<dbReference type="InterPro" id="IPR051010">
    <property type="entry name" value="BCAA_transport"/>
</dbReference>
<feature type="compositionally biased region" description="Low complexity" evidence="2">
    <location>
        <begin position="24"/>
        <end position="34"/>
    </location>
</feature>
<name>A0A7T3FYE0_9EURY</name>
<dbReference type="AlphaFoldDB" id="A0A7T3FYE0"/>
<dbReference type="PROSITE" id="PS51318">
    <property type="entry name" value="TAT"/>
    <property type="match status" value="1"/>
</dbReference>
<reference evidence="4 5" key="1">
    <citation type="submission" date="2020-12" db="EMBL/GenBank/DDBJ databases">
        <title>Halosimplex halophilum sp. nov. and Halosimplex salinum sp. nov., two new members of the genus Halosimplex.</title>
        <authorList>
            <person name="Cui H.L."/>
        </authorList>
    </citation>
    <scope>NUCLEOTIDE SEQUENCE [LARGE SCALE GENOMIC DNA]</scope>
    <source>
        <strain evidence="4 5">YGH94</strain>
    </source>
</reference>
<keyword evidence="5" id="KW-1185">Reference proteome</keyword>
<proteinExistence type="predicted"/>
<dbReference type="PANTHER" id="PTHR30483:SF6">
    <property type="entry name" value="PERIPLASMIC BINDING PROTEIN OF ABC TRANSPORTER FOR NATURAL AMINO ACIDS"/>
    <property type="match status" value="1"/>
</dbReference>